<sequence length="542" mass="61606">MDFRLNEAKKIMTDQPEINRRTFLGESLAATALSGLRVNSELQGGENQKRLQLFWGDLHNHNAVGYAKGSLERSIELAQEHLDFFAFTGHASWHDMPRMPGNRHMKWVNGFEVHSNHWPKTRQLIQDANNDEFVAFLGYEWHSSQFGDYCMIFPEDQPELFLPNHVEKLLDFAEGNQALAIPHHVGYKQGWRGANFKHFRPGASPVVEVFSEHGCTETDRSPYPMIRHSNGGRSASNMIVPQLQKGMRFGFVASSDDHLGYPGAYGEGVLGVWAEDLSSRSLMEAIRARRTYAATGDRIALEVSLNGQPMGSDVPATTDRQIDVRVQGEDAISMVELIRNGKVIERYFPEDHLDDKPILPGKVKCRLQYGWGPWADLAMGRTCFWDMTIKLDGGRFTRAIPCFQSSPFDEKLRDRLKVVSNQELRLDSNTTRVKCYAEDPTKAVVTEIEGTPDTVLTLQIRKPYEKTISARLQDLIDDNVVEFTGVFTSESYIVHRLVGQSEYSAQIRWQDQQRDANSTDWYYVRVTQNNGQLAWSSPIWVG</sequence>
<dbReference type="SUPFAM" id="SSF89550">
    <property type="entry name" value="PHP domain-like"/>
    <property type="match status" value="1"/>
</dbReference>
<protein>
    <recommendedName>
        <fullName evidence="3">DUF3604 domain-containing protein</fullName>
    </recommendedName>
</protein>
<name>A0A517QER0_9PLAN</name>
<dbReference type="EMBL" id="CP037421">
    <property type="protein sequence ID" value="QDT30094.1"/>
    <property type="molecule type" value="Genomic_DNA"/>
</dbReference>
<reference evidence="1 2" key="1">
    <citation type="submission" date="2019-03" db="EMBL/GenBank/DDBJ databases">
        <title>Deep-cultivation of Planctomycetes and their phenomic and genomic characterization uncovers novel biology.</title>
        <authorList>
            <person name="Wiegand S."/>
            <person name="Jogler M."/>
            <person name="Boedeker C."/>
            <person name="Pinto D."/>
            <person name="Vollmers J."/>
            <person name="Rivas-Marin E."/>
            <person name="Kohn T."/>
            <person name="Peeters S.H."/>
            <person name="Heuer A."/>
            <person name="Rast P."/>
            <person name="Oberbeckmann S."/>
            <person name="Bunk B."/>
            <person name="Jeske O."/>
            <person name="Meyerdierks A."/>
            <person name="Storesund J.E."/>
            <person name="Kallscheuer N."/>
            <person name="Luecker S."/>
            <person name="Lage O.M."/>
            <person name="Pohl T."/>
            <person name="Merkel B.J."/>
            <person name="Hornburger P."/>
            <person name="Mueller R.-W."/>
            <person name="Bruemmer F."/>
            <person name="Labrenz M."/>
            <person name="Spormann A.M."/>
            <person name="Op den Camp H."/>
            <person name="Overmann J."/>
            <person name="Amann R."/>
            <person name="Jetten M.S.M."/>
            <person name="Mascher T."/>
            <person name="Medema M.H."/>
            <person name="Devos D.P."/>
            <person name="Kaster A.-K."/>
            <person name="Ovreas L."/>
            <person name="Rohde M."/>
            <person name="Galperin M.Y."/>
            <person name="Jogler C."/>
        </authorList>
    </citation>
    <scope>NUCLEOTIDE SEQUENCE [LARGE SCALE GENOMIC DNA]</scope>
    <source>
        <strain evidence="1 2">Enr10</strain>
    </source>
</reference>
<gene>
    <name evidence="1" type="ORF">Enr10x_54540</name>
</gene>
<dbReference type="Gene3D" id="3.20.20.140">
    <property type="entry name" value="Metal-dependent hydrolases"/>
    <property type="match status" value="1"/>
</dbReference>
<dbReference type="AlphaFoldDB" id="A0A517QER0"/>
<accession>A0A517QER0</accession>
<evidence type="ECO:0000313" key="2">
    <source>
        <dbReference type="Proteomes" id="UP000315647"/>
    </source>
</evidence>
<dbReference type="Proteomes" id="UP000315647">
    <property type="component" value="Chromosome"/>
</dbReference>
<keyword evidence="2" id="KW-1185">Reference proteome</keyword>
<proteinExistence type="predicted"/>
<dbReference type="InterPro" id="IPR016195">
    <property type="entry name" value="Pol/histidinol_Pase-like"/>
</dbReference>
<evidence type="ECO:0000313" key="1">
    <source>
        <dbReference type="EMBL" id="QDT30094.1"/>
    </source>
</evidence>
<evidence type="ECO:0008006" key="3">
    <source>
        <dbReference type="Google" id="ProtNLM"/>
    </source>
</evidence>
<organism evidence="1 2">
    <name type="scientific">Gimesia panareensis</name>
    <dbReference type="NCBI Taxonomy" id="2527978"/>
    <lineage>
        <taxon>Bacteria</taxon>
        <taxon>Pseudomonadati</taxon>
        <taxon>Planctomycetota</taxon>
        <taxon>Planctomycetia</taxon>
        <taxon>Planctomycetales</taxon>
        <taxon>Planctomycetaceae</taxon>
        <taxon>Gimesia</taxon>
    </lineage>
</organism>